<dbReference type="PANTHER" id="PTHR30531">
    <property type="entry name" value="FLAGELLAR BIOSYNTHETIC PROTEIN FLHB"/>
    <property type="match status" value="1"/>
</dbReference>
<evidence type="ECO:0000313" key="3">
    <source>
        <dbReference type="EMBL" id="QQP88808.1"/>
    </source>
</evidence>
<name>A0ABX7B3W6_9PROT</name>
<proteinExistence type="inferred from homology"/>
<reference evidence="3" key="1">
    <citation type="submission" date="2021-02" db="EMBL/GenBank/DDBJ databases">
        <title>Skermanella TT6 skin isolate.</title>
        <authorList>
            <person name="Lee K."/>
            <person name="Ganzorig M."/>
        </authorList>
    </citation>
    <scope>NUCLEOTIDE SEQUENCE</scope>
    <source>
        <strain evidence="3">TT6</strain>
    </source>
</reference>
<keyword evidence="4" id="KW-1185">Reference proteome</keyword>
<accession>A0ABX7B3W6</accession>
<comment type="similarity">
    <text evidence="1">Belongs to the type III secretion exporter family.</text>
</comment>
<dbReference type="PANTHER" id="PTHR30531:SF12">
    <property type="entry name" value="FLAGELLAR BIOSYNTHETIC PROTEIN FLHB"/>
    <property type="match status" value="1"/>
</dbReference>
<dbReference type="Gene3D" id="3.40.1690.10">
    <property type="entry name" value="secretion proteins EscU"/>
    <property type="match status" value="1"/>
</dbReference>
<sequence>MSQNLVETSVAYPDPSDAGRSRSRHAKPRRPIAVALQYELDGPSLPRVVASGQGHVAEQILEMAFASGVKVREDADLAELLSVVQLDSEIPADALVAVAEILAYIYRANGKLPPRGGQP</sequence>
<dbReference type="Proteomes" id="UP000595197">
    <property type="component" value="Chromosome"/>
</dbReference>
<protein>
    <submittedName>
        <fullName evidence="3">EscU/YscU/HrcU family type III secretion system export apparatus switch protein</fullName>
    </submittedName>
</protein>
<gene>
    <name evidence="3" type="ORF">IGS68_22775</name>
</gene>
<dbReference type="EMBL" id="CP067420">
    <property type="protein sequence ID" value="QQP88808.1"/>
    <property type="molecule type" value="Genomic_DNA"/>
</dbReference>
<organism evidence="3 4">
    <name type="scientific">Skermanella cutis</name>
    <dbReference type="NCBI Taxonomy" id="2775420"/>
    <lineage>
        <taxon>Bacteria</taxon>
        <taxon>Pseudomonadati</taxon>
        <taxon>Pseudomonadota</taxon>
        <taxon>Alphaproteobacteria</taxon>
        <taxon>Rhodospirillales</taxon>
        <taxon>Azospirillaceae</taxon>
        <taxon>Skermanella</taxon>
    </lineage>
</organism>
<dbReference type="InterPro" id="IPR029025">
    <property type="entry name" value="T3SS_substrate_exporter_C"/>
</dbReference>
<dbReference type="RefSeq" id="WP_201074206.1">
    <property type="nucleotide sequence ID" value="NZ_CP067420.1"/>
</dbReference>
<dbReference type="Pfam" id="PF01312">
    <property type="entry name" value="Bac_export_2"/>
    <property type="match status" value="1"/>
</dbReference>
<feature type="region of interest" description="Disordered" evidence="2">
    <location>
        <begin position="1"/>
        <end position="29"/>
    </location>
</feature>
<dbReference type="InterPro" id="IPR006135">
    <property type="entry name" value="T3SS_substrate_exporter"/>
</dbReference>
<evidence type="ECO:0000256" key="2">
    <source>
        <dbReference type="SAM" id="MobiDB-lite"/>
    </source>
</evidence>
<evidence type="ECO:0000256" key="1">
    <source>
        <dbReference type="ARBA" id="ARBA00010690"/>
    </source>
</evidence>
<dbReference type="SUPFAM" id="SSF160544">
    <property type="entry name" value="EscU C-terminal domain-like"/>
    <property type="match status" value="1"/>
</dbReference>
<evidence type="ECO:0000313" key="4">
    <source>
        <dbReference type="Proteomes" id="UP000595197"/>
    </source>
</evidence>